<proteinExistence type="predicted"/>
<evidence type="ECO:0000256" key="1">
    <source>
        <dbReference type="SAM" id="MobiDB-lite"/>
    </source>
</evidence>
<evidence type="ECO:0000313" key="2">
    <source>
        <dbReference type="EMBL" id="MER2289625.1"/>
    </source>
</evidence>
<feature type="region of interest" description="Disordered" evidence="1">
    <location>
        <begin position="45"/>
        <end position="77"/>
    </location>
</feature>
<gene>
    <name evidence="2" type="ORF">ABS770_15255</name>
</gene>
<keyword evidence="3" id="KW-1185">Reference proteome</keyword>
<sequence length="188" mass="22054">MSITRFLLFSADLHHAYGLIGASEHHERAMVAHWLAIPSMADPRLASASREAPEEEPQSGEEGAVVEQTLDPGSRIPGRDYPDDLEFIFQKRWHFTGSDPDPYPSVPHGHLDSENRRWPKLNPYTGRAYDHVEEQNKSLLLTRKQLTLLWGDEKFRDFCLERVKWYKDKYPRYQWRVTDPTILPRYTY</sequence>
<dbReference type="RefSeq" id="WP_350378834.1">
    <property type="nucleotide sequence ID" value="NZ_JBELQD010000015.1"/>
</dbReference>
<protein>
    <submittedName>
        <fullName evidence="2">Uncharacterized protein</fullName>
    </submittedName>
</protein>
<accession>A0ABV1R4J3</accession>
<name>A0ABV1R4J3_9HYPH</name>
<organism evidence="2 3">
    <name type="scientific">Methylobacterium brachiatum</name>
    <dbReference type="NCBI Taxonomy" id="269660"/>
    <lineage>
        <taxon>Bacteria</taxon>
        <taxon>Pseudomonadati</taxon>
        <taxon>Pseudomonadota</taxon>
        <taxon>Alphaproteobacteria</taxon>
        <taxon>Hyphomicrobiales</taxon>
        <taxon>Methylobacteriaceae</taxon>
        <taxon>Methylobacterium</taxon>
    </lineage>
</organism>
<dbReference type="Proteomes" id="UP001432995">
    <property type="component" value="Unassembled WGS sequence"/>
</dbReference>
<comment type="caution">
    <text evidence="2">The sequence shown here is derived from an EMBL/GenBank/DDBJ whole genome shotgun (WGS) entry which is preliminary data.</text>
</comment>
<evidence type="ECO:0000313" key="3">
    <source>
        <dbReference type="Proteomes" id="UP001432995"/>
    </source>
</evidence>
<reference evidence="2" key="1">
    <citation type="submission" date="2024-06" db="EMBL/GenBank/DDBJ databases">
        <authorList>
            <person name="Campbell A.G."/>
        </authorList>
    </citation>
    <scope>NUCLEOTIDE SEQUENCE</scope>
    <source>
        <strain evidence="2">EM17</strain>
    </source>
</reference>
<dbReference type="EMBL" id="JBELQD010000015">
    <property type="protein sequence ID" value="MER2289625.1"/>
    <property type="molecule type" value="Genomic_DNA"/>
</dbReference>